<feature type="region of interest" description="Disordered" evidence="7">
    <location>
        <begin position="222"/>
        <end position="298"/>
    </location>
</feature>
<evidence type="ECO:0000256" key="3">
    <source>
        <dbReference type="ARBA" id="ARBA00023015"/>
    </source>
</evidence>
<dbReference type="GO" id="GO:0005634">
    <property type="term" value="C:nucleus"/>
    <property type="evidence" value="ECO:0007669"/>
    <property type="project" value="UniProtKB-SubCell"/>
</dbReference>
<sequence length="782" mass="85959">MTMNNWLGFSLSPHQQLPSNPDHHHHQDHSQNSVSRLGDGFNSDELSGTVVSGECFDLSSDSTQTPFGILEAFNRNSHHSQDWNMKGLEMNPETNYKTNTDFPMLMTCNNTQNLDQTQEPKLENFLGGHSFSDHEQKLHGCNTMYGTATAASSAAADYMFPNCSLQLPSDDHHHQYQHHHINSNGGESNNTTTTTTNNNNGNGSSIGLSMIKTWLRNQPSPAVQVAAADSKSINNGGGGGGGGGSAQSLSLSMSTGSHQSAGSPLPLLTASGGGASGGESSPSDNNKQQKTTSTAAAAAALDSQTGAIETVPRKSIDTFGQRTSIYRGVTRHRWTGRYEAHLWDNSCRREGQTRKGRQVYLGGYDKEEKAARAYDLAALKYWGTTTTTNFPISNYEKEVEEMKHMTRQEYVASLRRKSSGFSRGASIYRGVTRHHQHGRWQARIGRVAGNKDLYLGTFSTQEEAAEAYDIAAIKFRGLNAVTNFDMNRYDVNSILESSTLPIGGAAKRLKDVEQAEITVVDHHHQHHHGQRNNVVVADDHENMSSQLTDHSSYHAWPPIAAAAAAFHQQQPNFSLHYPYNAQQRIWCKQEQDSSDQRFQHHHQDLHHQLQLGSNNNNSNTHNFFQPSSVLHNWMNMESSSLEHSSGSNNSVIYNTTTTTGDHASNNGGGFMIPMGTVIANHHHHDGFGDHHHHQNMFSSSSTTVETDPYQARNLYYLSQHQHQHQQQQQSSTSSPPPGLSSTCNNSWVPTGVPTLASRAATTNLAAAVCHGAPSTFTVWNDT</sequence>
<dbReference type="Proteomes" id="UP001281410">
    <property type="component" value="Unassembled WGS sequence"/>
</dbReference>
<evidence type="ECO:0000313" key="9">
    <source>
        <dbReference type="EMBL" id="KAK3229142.1"/>
    </source>
</evidence>
<dbReference type="EMBL" id="JANJYJ010000001">
    <property type="protein sequence ID" value="KAK3229142.1"/>
    <property type="molecule type" value="Genomic_DNA"/>
</dbReference>
<keyword evidence="3" id="KW-0805">Transcription regulation</keyword>
<keyword evidence="4" id="KW-0238">DNA-binding</keyword>
<keyword evidence="10" id="KW-1185">Reference proteome</keyword>
<dbReference type="FunFam" id="3.30.730.10:FF:000002">
    <property type="entry name" value="AP2-like ethylene-responsive transcription factor"/>
    <property type="match status" value="1"/>
</dbReference>
<evidence type="ECO:0000256" key="2">
    <source>
        <dbReference type="ARBA" id="ARBA00022737"/>
    </source>
</evidence>
<accession>A0AAE0B3H8</accession>
<organism evidence="9 10">
    <name type="scientific">Dipteronia sinensis</name>
    <dbReference type="NCBI Taxonomy" id="43782"/>
    <lineage>
        <taxon>Eukaryota</taxon>
        <taxon>Viridiplantae</taxon>
        <taxon>Streptophyta</taxon>
        <taxon>Embryophyta</taxon>
        <taxon>Tracheophyta</taxon>
        <taxon>Spermatophyta</taxon>
        <taxon>Magnoliopsida</taxon>
        <taxon>eudicotyledons</taxon>
        <taxon>Gunneridae</taxon>
        <taxon>Pentapetalae</taxon>
        <taxon>rosids</taxon>
        <taxon>malvids</taxon>
        <taxon>Sapindales</taxon>
        <taxon>Sapindaceae</taxon>
        <taxon>Hippocastanoideae</taxon>
        <taxon>Acereae</taxon>
        <taxon>Dipteronia</taxon>
    </lineage>
</organism>
<gene>
    <name evidence="9" type="ORF">Dsin_001023</name>
</gene>
<feature type="compositionally biased region" description="Low complexity" evidence="7">
    <location>
        <begin position="719"/>
        <end position="733"/>
    </location>
</feature>
<dbReference type="PANTHER" id="PTHR32467:SF72">
    <property type="entry name" value="AP2-LIKE ETHYLENE-RESPONSIVE TRANSCRIPTION FACTOR BBM"/>
    <property type="match status" value="1"/>
</dbReference>
<dbReference type="PROSITE" id="PS51032">
    <property type="entry name" value="AP2_ERF"/>
    <property type="match status" value="2"/>
</dbReference>
<keyword evidence="2" id="KW-0677">Repeat</keyword>
<dbReference type="CDD" id="cd00018">
    <property type="entry name" value="AP2"/>
    <property type="match status" value="2"/>
</dbReference>
<evidence type="ECO:0000256" key="6">
    <source>
        <dbReference type="ARBA" id="ARBA00023242"/>
    </source>
</evidence>
<feature type="compositionally biased region" description="Low complexity" evidence="7">
    <location>
        <begin position="182"/>
        <end position="205"/>
    </location>
</feature>
<feature type="compositionally biased region" description="Gly residues" evidence="7">
    <location>
        <begin position="235"/>
        <end position="245"/>
    </location>
</feature>
<dbReference type="Pfam" id="PF00847">
    <property type="entry name" value="AP2"/>
    <property type="match status" value="2"/>
</dbReference>
<dbReference type="SMART" id="SM00380">
    <property type="entry name" value="AP2"/>
    <property type="match status" value="2"/>
</dbReference>
<protein>
    <recommendedName>
        <fullName evidence="8">AP2/ERF domain-containing protein</fullName>
    </recommendedName>
</protein>
<keyword evidence="6" id="KW-0539">Nucleus</keyword>
<evidence type="ECO:0000256" key="4">
    <source>
        <dbReference type="ARBA" id="ARBA00023125"/>
    </source>
</evidence>
<dbReference type="PANTHER" id="PTHR32467">
    <property type="entry name" value="AP2-LIKE ETHYLENE-RESPONSIVE TRANSCRIPTION FACTOR"/>
    <property type="match status" value="1"/>
</dbReference>
<reference evidence="9" key="1">
    <citation type="journal article" date="2023" name="Plant J.">
        <title>Genome sequences and population genomics provide insights into the demographic history, inbreeding, and mutation load of two 'living fossil' tree species of Dipteronia.</title>
        <authorList>
            <person name="Feng Y."/>
            <person name="Comes H.P."/>
            <person name="Chen J."/>
            <person name="Zhu S."/>
            <person name="Lu R."/>
            <person name="Zhang X."/>
            <person name="Li P."/>
            <person name="Qiu J."/>
            <person name="Olsen K.M."/>
            <person name="Qiu Y."/>
        </authorList>
    </citation>
    <scope>NUCLEOTIDE SEQUENCE</scope>
    <source>
        <strain evidence="9">NBL</strain>
    </source>
</reference>
<feature type="region of interest" description="Disordered" evidence="7">
    <location>
        <begin position="171"/>
        <end position="205"/>
    </location>
</feature>
<comment type="subcellular location">
    <subcellularLocation>
        <location evidence="1">Nucleus</location>
    </subcellularLocation>
</comment>
<feature type="compositionally biased region" description="Polar residues" evidence="7">
    <location>
        <begin position="284"/>
        <end position="294"/>
    </location>
</feature>
<feature type="region of interest" description="Disordered" evidence="7">
    <location>
        <begin position="719"/>
        <end position="746"/>
    </location>
</feature>
<evidence type="ECO:0000256" key="5">
    <source>
        <dbReference type="ARBA" id="ARBA00023163"/>
    </source>
</evidence>
<dbReference type="GO" id="GO:0003677">
    <property type="term" value="F:DNA binding"/>
    <property type="evidence" value="ECO:0007669"/>
    <property type="project" value="UniProtKB-KW"/>
</dbReference>
<feature type="region of interest" description="Disordered" evidence="7">
    <location>
        <begin position="682"/>
        <end position="704"/>
    </location>
</feature>
<feature type="compositionally biased region" description="Polar residues" evidence="7">
    <location>
        <begin position="246"/>
        <end position="261"/>
    </location>
</feature>
<feature type="compositionally biased region" description="Basic residues" evidence="7">
    <location>
        <begin position="682"/>
        <end position="694"/>
    </location>
</feature>
<feature type="domain" description="AP2/ERF" evidence="8">
    <location>
        <begin position="427"/>
        <end position="485"/>
    </location>
</feature>
<evidence type="ECO:0000259" key="8">
    <source>
        <dbReference type="PROSITE" id="PS51032"/>
    </source>
</evidence>
<dbReference type="GO" id="GO:0003700">
    <property type="term" value="F:DNA-binding transcription factor activity"/>
    <property type="evidence" value="ECO:0007669"/>
    <property type="project" value="InterPro"/>
</dbReference>
<dbReference type="SUPFAM" id="SSF54171">
    <property type="entry name" value="DNA-binding domain"/>
    <property type="match status" value="2"/>
</dbReference>
<dbReference type="InterPro" id="IPR001471">
    <property type="entry name" value="AP2/ERF_dom"/>
</dbReference>
<comment type="caution">
    <text evidence="9">The sequence shown here is derived from an EMBL/GenBank/DDBJ whole genome shotgun (WGS) entry which is preliminary data.</text>
</comment>
<feature type="region of interest" description="Disordered" evidence="7">
    <location>
        <begin position="1"/>
        <end position="41"/>
    </location>
</feature>
<feature type="domain" description="AP2/ERF" evidence="8">
    <location>
        <begin position="325"/>
        <end position="391"/>
    </location>
</feature>
<name>A0AAE0B3H8_9ROSI</name>
<dbReference type="InterPro" id="IPR036955">
    <property type="entry name" value="AP2/ERF_dom_sf"/>
</dbReference>
<feature type="compositionally biased region" description="Polar residues" evidence="7">
    <location>
        <begin position="1"/>
        <end position="17"/>
    </location>
</feature>
<feature type="compositionally biased region" description="Polar residues" evidence="7">
    <location>
        <begin position="695"/>
        <end position="704"/>
    </location>
</feature>
<evidence type="ECO:0000256" key="7">
    <source>
        <dbReference type="SAM" id="MobiDB-lite"/>
    </source>
</evidence>
<proteinExistence type="predicted"/>
<dbReference type="PRINTS" id="PR00367">
    <property type="entry name" value="ETHRSPELEMNT"/>
</dbReference>
<dbReference type="InterPro" id="IPR016177">
    <property type="entry name" value="DNA-bd_dom_sf"/>
</dbReference>
<dbReference type="Gene3D" id="3.30.730.10">
    <property type="entry name" value="AP2/ERF domain"/>
    <property type="match status" value="2"/>
</dbReference>
<evidence type="ECO:0000256" key="1">
    <source>
        <dbReference type="ARBA" id="ARBA00004123"/>
    </source>
</evidence>
<dbReference type="AlphaFoldDB" id="A0AAE0B3H8"/>
<dbReference type="FunFam" id="3.30.730.10:FF:000003">
    <property type="entry name" value="AP2-like ethylene-responsive transcription factor ANT"/>
    <property type="match status" value="1"/>
</dbReference>
<keyword evidence="5" id="KW-0804">Transcription</keyword>
<evidence type="ECO:0000313" key="10">
    <source>
        <dbReference type="Proteomes" id="UP001281410"/>
    </source>
</evidence>